<evidence type="ECO:0000313" key="2">
    <source>
        <dbReference type="EMBL" id="KAG0263441.1"/>
    </source>
</evidence>
<name>A0A9P6U897_9FUNG</name>
<dbReference type="Gene3D" id="1.10.150.450">
    <property type="match status" value="1"/>
</dbReference>
<dbReference type="PANTHER" id="PTHR47438:SF1">
    <property type="entry name" value="PHOSPHATE METABOLISM PROTEIN 8-RELATED"/>
    <property type="match status" value="1"/>
</dbReference>
<proteinExistence type="predicted"/>
<dbReference type="NCBIfam" id="TIGR01993">
    <property type="entry name" value="Pyr-5-nucltdase"/>
    <property type="match status" value="1"/>
</dbReference>
<evidence type="ECO:0000256" key="1">
    <source>
        <dbReference type="SAM" id="MobiDB-lite"/>
    </source>
</evidence>
<organism evidence="2 3">
    <name type="scientific">Actinomortierella ambigua</name>
    <dbReference type="NCBI Taxonomy" id="1343610"/>
    <lineage>
        <taxon>Eukaryota</taxon>
        <taxon>Fungi</taxon>
        <taxon>Fungi incertae sedis</taxon>
        <taxon>Mucoromycota</taxon>
        <taxon>Mortierellomycotina</taxon>
        <taxon>Mortierellomycetes</taxon>
        <taxon>Mortierellales</taxon>
        <taxon>Mortierellaceae</taxon>
        <taxon>Actinomortierella</taxon>
    </lineage>
</organism>
<accession>A0A9P6U897</accession>
<feature type="region of interest" description="Disordered" evidence="1">
    <location>
        <begin position="244"/>
        <end position="323"/>
    </location>
</feature>
<evidence type="ECO:0008006" key="4">
    <source>
        <dbReference type="Google" id="ProtNLM"/>
    </source>
</evidence>
<dbReference type="Proteomes" id="UP000807716">
    <property type="component" value="Unassembled WGS sequence"/>
</dbReference>
<reference evidence="2" key="1">
    <citation type="journal article" date="2020" name="Fungal Divers.">
        <title>Resolving the Mortierellaceae phylogeny through synthesis of multi-gene phylogenetics and phylogenomics.</title>
        <authorList>
            <person name="Vandepol N."/>
            <person name="Liber J."/>
            <person name="Desiro A."/>
            <person name="Na H."/>
            <person name="Kennedy M."/>
            <person name="Barry K."/>
            <person name="Grigoriev I.V."/>
            <person name="Miller A.N."/>
            <person name="O'Donnell K."/>
            <person name="Stajich J.E."/>
            <person name="Bonito G."/>
        </authorList>
    </citation>
    <scope>NUCLEOTIDE SEQUENCE</scope>
    <source>
        <strain evidence="2">BC1065</strain>
    </source>
</reference>
<dbReference type="GO" id="GO:0009166">
    <property type="term" value="P:nucleotide catabolic process"/>
    <property type="evidence" value="ECO:0007669"/>
    <property type="project" value="TreeGrafter"/>
</dbReference>
<comment type="caution">
    <text evidence="2">The sequence shown here is derived from an EMBL/GenBank/DDBJ whole genome shotgun (WGS) entry which is preliminary data.</text>
</comment>
<dbReference type="PANTHER" id="PTHR47438">
    <property type="entry name" value="PHOSPHATE METABOLISM PROTEIN 8-RELATED"/>
    <property type="match status" value="1"/>
</dbReference>
<dbReference type="Pfam" id="PF00702">
    <property type="entry name" value="Hydrolase"/>
    <property type="match status" value="1"/>
</dbReference>
<evidence type="ECO:0000313" key="3">
    <source>
        <dbReference type="Proteomes" id="UP000807716"/>
    </source>
</evidence>
<dbReference type="NCBIfam" id="TIGR01509">
    <property type="entry name" value="HAD-SF-IA-v3"/>
    <property type="match status" value="1"/>
</dbReference>
<protein>
    <recommendedName>
        <fullName evidence="4">Pyrimidine 5-nucleotidase</fullName>
    </recommendedName>
</protein>
<feature type="compositionally biased region" description="Polar residues" evidence="1">
    <location>
        <begin position="1"/>
        <end position="15"/>
    </location>
</feature>
<keyword evidence="3" id="KW-1185">Reference proteome</keyword>
<gene>
    <name evidence="2" type="ORF">DFQ27_001770</name>
</gene>
<feature type="compositionally biased region" description="Polar residues" evidence="1">
    <location>
        <begin position="248"/>
        <end position="264"/>
    </location>
</feature>
<dbReference type="Gene3D" id="3.40.50.1000">
    <property type="entry name" value="HAD superfamily/HAD-like"/>
    <property type="match status" value="1"/>
</dbReference>
<dbReference type="SUPFAM" id="SSF56784">
    <property type="entry name" value="HAD-like"/>
    <property type="match status" value="1"/>
</dbReference>
<dbReference type="SFLD" id="SFLDS00003">
    <property type="entry name" value="Haloacid_Dehalogenase"/>
    <property type="match status" value="1"/>
</dbReference>
<dbReference type="SFLD" id="SFLDG01132">
    <property type="entry name" value="C1.5.3:_5'-Nucleotidase_Like"/>
    <property type="match status" value="1"/>
</dbReference>
<dbReference type="GO" id="GO:0006206">
    <property type="term" value="P:pyrimidine nucleobase metabolic process"/>
    <property type="evidence" value="ECO:0007669"/>
    <property type="project" value="TreeGrafter"/>
</dbReference>
<feature type="region of interest" description="Disordered" evidence="1">
    <location>
        <begin position="1"/>
        <end position="23"/>
    </location>
</feature>
<dbReference type="InterPro" id="IPR023214">
    <property type="entry name" value="HAD_sf"/>
</dbReference>
<dbReference type="InterPro" id="IPR006439">
    <property type="entry name" value="HAD-SF_hydro_IA"/>
</dbReference>
<feature type="compositionally biased region" description="Low complexity" evidence="1">
    <location>
        <begin position="265"/>
        <end position="290"/>
    </location>
</feature>
<dbReference type="InterPro" id="IPR010237">
    <property type="entry name" value="Pyr-5-nucltdase"/>
</dbReference>
<dbReference type="OrthoDB" id="1065058at2759"/>
<dbReference type="AlphaFoldDB" id="A0A9P6U897"/>
<dbReference type="EMBL" id="JAAAJB010000161">
    <property type="protein sequence ID" value="KAG0263441.1"/>
    <property type="molecule type" value="Genomic_DNA"/>
</dbReference>
<dbReference type="InterPro" id="IPR052791">
    <property type="entry name" value="SSM1_domain"/>
</dbReference>
<dbReference type="SFLD" id="SFLDG01129">
    <property type="entry name" value="C1.5:_HAD__Beta-PGM__Phosphata"/>
    <property type="match status" value="1"/>
</dbReference>
<sequence>MSTQQGQEVPTTSNGVAEGVPPRTITPNHEARVFFFDIDNCLYSKSTGIAEMMRTRIEDYFASAGFPVTEYQNLSYRYYLDYGLAIRGLVKNHPDDKVDGSLPLESVLHDDPELRNMIKTLNVEKKWLFTNAGKSHALRVIKCLGLEGLFDGLTYCDYMEEDFACKPERKAFDKAMREAGVVHGSNCFFVDDSAANVDMAMDLGWTAVHVADDCDTSNFGHFQISNVKDLPKVLPWLWDPSRAPTPIPAQNTPSAAMTMKSQQPTTAATSTTTGTATEGATAGEARSESSPASSIVTLNDDNETGENKFEAEQQQPRVQDIVV</sequence>
<dbReference type="GO" id="GO:0008252">
    <property type="term" value="F:nucleotidase activity"/>
    <property type="evidence" value="ECO:0007669"/>
    <property type="project" value="TreeGrafter"/>
</dbReference>
<dbReference type="InterPro" id="IPR036412">
    <property type="entry name" value="HAD-like_sf"/>
</dbReference>